<keyword evidence="1" id="KW-0472">Membrane</keyword>
<evidence type="ECO:0000313" key="2">
    <source>
        <dbReference type="EMBL" id="KHJ96263.1"/>
    </source>
</evidence>
<feature type="transmembrane region" description="Helical" evidence="1">
    <location>
        <begin position="167"/>
        <end position="186"/>
    </location>
</feature>
<dbReference type="EMBL" id="KN549712">
    <property type="protein sequence ID" value="KHJ96263.1"/>
    <property type="molecule type" value="Genomic_DNA"/>
</dbReference>
<name>A0A0B1TFE7_OESDE</name>
<proteinExistence type="predicted"/>
<keyword evidence="1" id="KW-0812">Transmembrane</keyword>
<evidence type="ECO:0000256" key="1">
    <source>
        <dbReference type="SAM" id="Phobius"/>
    </source>
</evidence>
<keyword evidence="3" id="KW-1185">Reference proteome</keyword>
<protein>
    <submittedName>
        <fullName evidence="2">Uncharacterized protein</fullName>
    </submittedName>
</protein>
<gene>
    <name evidence="2" type="ORF">OESDEN_03777</name>
</gene>
<dbReference type="AlphaFoldDB" id="A0A0B1TFE7"/>
<organism evidence="2 3">
    <name type="scientific">Oesophagostomum dentatum</name>
    <name type="common">Nodular worm</name>
    <dbReference type="NCBI Taxonomy" id="61180"/>
    <lineage>
        <taxon>Eukaryota</taxon>
        <taxon>Metazoa</taxon>
        <taxon>Ecdysozoa</taxon>
        <taxon>Nematoda</taxon>
        <taxon>Chromadorea</taxon>
        <taxon>Rhabditida</taxon>
        <taxon>Rhabditina</taxon>
        <taxon>Rhabditomorpha</taxon>
        <taxon>Strongyloidea</taxon>
        <taxon>Strongylidae</taxon>
        <taxon>Oesophagostomum</taxon>
    </lineage>
</organism>
<feature type="transmembrane region" description="Helical" evidence="1">
    <location>
        <begin position="120"/>
        <end position="146"/>
    </location>
</feature>
<dbReference type="OrthoDB" id="5833348at2759"/>
<keyword evidence="1" id="KW-1133">Transmembrane helix</keyword>
<reference evidence="2 3" key="1">
    <citation type="submission" date="2014-03" db="EMBL/GenBank/DDBJ databases">
        <title>Draft genome of the hookworm Oesophagostomum dentatum.</title>
        <authorList>
            <person name="Mitreva M."/>
        </authorList>
    </citation>
    <scope>NUCLEOTIDE SEQUENCE [LARGE SCALE GENOMIC DNA]</scope>
    <source>
        <strain evidence="2 3">OD-Hann</strain>
    </source>
</reference>
<feature type="non-terminal residue" evidence="2">
    <location>
        <position position="1"/>
    </location>
</feature>
<feature type="transmembrane region" description="Helical" evidence="1">
    <location>
        <begin position="72"/>
        <end position="100"/>
    </location>
</feature>
<dbReference type="Proteomes" id="UP000053660">
    <property type="component" value="Unassembled WGS sequence"/>
</dbReference>
<sequence length="191" mass="21539">LLFHLFSKAAKFPNSTTSEVCAFKYTIFDTSLQISGCTANSLWLAMFPIMSVLSISRILVIRELASPKHAPFIMNALMVIGWLYSIGVWLWGCITQNFMLDGVGWTYDFSKLGSAALSALEWYLCFPSLGLTYIAYLVIIVHVRMVKKNFQTKSSMSHVSGSQEIKIFLQSTFLCAYMVTLIVMWHNAGIY</sequence>
<evidence type="ECO:0000313" key="3">
    <source>
        <dbReference type="Proteomes" id="UP000053660"/>
    </source>
</evidence>
<accession>A0A0B1TFE7</accession>
<feature type="transmembrane region" description="Helical" evidence="1">
    <location>
        <begin position="42"/>
        <end position="60"/>
    </location>
</feature>